<gene>
    <name evidence="1" type="ORF">BT62DRAFT_1076472</name>
</gene>
<accession>A0A9P7VSH5</accession>
<organism evidence="1 2">
    <name type="scientific">Guyanagaster necrorhizus</name>
    <dbReference type="NCBI Taxonomy" id="856835"/>
    <lineage>
        <taxon>Eukaryota</taxon>
        <taxon>Fungi</taxon>
        <taxon>Dikarya</taxon>
        <taxon>Basidiomycota</taxon>
        <taxon>Agaricomycotina</taxon>
        <taxon>Agaricomycetes</taxon>
        <taxon>Agaricomycetidae</taxon>
        <taxon>Agaricales</taxon>
        <taxon>Marasmiineae</taxon>
        <taxon>Physalacriaceae</taxon>
        <taxon>Guyanagaster</taxon>
    </lineage>
</organism>
<sequence>MEKEKMGHRPRDFPFSSYINPTRSIGYCVSHLDPGTHFSSTSALLFSLLPFVSTASVGSCPELIVVSWYSAGTTMDVDGAIIVWLRVKDTEHLEFAPSGSRDIAEDTKKIEGTIPLYSLRYSRSPDMKLNARQRRRLSKGCYSQKTVPSMLFFDVKLQVLTGVQCPDLERRRKYRGERRTWLKYPFLRELVQVERK</sequence>
<name>A0A9P7VSH5_9AGAR</name>
<dbReference type="EMBL" id="MU250535">
    <property type="protein sequence ID" value="KAG7446079.1"/>
    <property type="molecule type" value="Genomic_DNA"/>
</dbReference>
<dbReference type="RefSeq" id="XP_043039579.1">
    <property type="nucleotide sequence ID" value="XM_043179223.1"/>
</dbReference>
<comment type="caution">
    <text evidence="1">The sequence shown here is derived from an EMBL/GenBank/DDBJ whole genome shotgun (WGS) entry which is preliminary data.</text>
</comment>
<evidence type="ECO:0000313" key="1">
    <source>
        <dbReference type="EMBL" id="KAG7446079.1"/>
    </source>
</evidence>
<protein>
    <submittedName>
        <fullName evidence="1">Uncharacterized protein</fullName>
    </submittedName>
</protein>
<dbReference type="Proteomes" id="UP000812287">
    <property type="component" value="Unassembled WGS sequence"/>
</dbReference>
<keyword evidence="2" id="KW-1185">Reference proteome</keyword>
<dbReference type="GeneID" id="66101517"/>
<reference evidence="1" key="1">
    <citation type="submission" date="2020-11" db="EMBL/GenBank/DDBJ databases">
        <title>Adaptations for nitrogen fixation in a non-lichenized fungal sporocarp promotes dispersal by wood-feeding termites.</title>
        <authorList>
            <consortium name="DOE Joint Genome Institute"/>
            <person name="Koch R.A."/>
            <person name="Yoon G."/>
            <person name="Arayal U."/>
            <person name="Lail K."/>
            <person name="Amirebrahimi M."/>
            <person name="Labutti K."/>
            <person name="Lipzen A."/>
            <person name="Riley R."/>
            <person name="Barry K."/>
            <person name="Henrissat B."/>
            <person name="Grigoriev I.V."/>
            <person name="Herr J.R."/>
            <person name="Aime M.C."/>
        </authorList>
    </citation>
    <scope>NUCLEOTIDE SEQUENCE</scope>
    <source>
        <strain evidence="1">MCA 3950</strain>
    </source>
</reference>
<dbReference type="AlphaFoldDB" id="A0A9P7VSH5"/>
<evidence type="ECO:0000313" key="2">
    <source>
        <dbReference type="Proteomes" id="UP000812287"/>
    </source>
</evidence>
<proteinExistence type="predicted"/>